<evidence type="ECO:0000256" key="1">
    <source>
        <dbReference type="SAM" id="MobiDB-lite"/>
    </source>
</evidence>
<feature type="transmembrane region" description="Helical" evidence="2">
    <location>
        <begin position="141"/>
        <end position="164"/>
    </location>
</feature>
<dbReference type="KEGG" id="nav:JQS30_16215"/>
<evidence type="ECO:0000313" key="4">
    <source>
        <dbReference type="Proteomes" id="UP000662939"/>
    </source>
</evidence>
<gene>
    <name evidence="3" type="ORF">JQS30_16215</name>
</gene>
<feature type="transmembrane region" description="Helical" evidence="2">
    <location>
        <begin position="105"/>
        <end position="129"/>
    </location>
</feature>
<feature type="region of interest" description="Disordered" evidence="1">
    <location>
        <begin position="215"/>
        <end position="260"/>
    </location>
</feature>
<dbReference type="AlphaFoldDB" id="A0A895XNB5"/>
<feature type="transmembrane region" description="Helical" evidence="2">
    <location>
        <begin position="17"/>
        <end position="35"/>
    </location>
</feature>
<evidence type="ECO:0000313" key="3">
    <source>
        <dbReference type="EMBL" id="QSB05272.1"/>
    </source>
</evidence>
<feature type="transmembrane region" description="Helical" evidence="2">
    <location>
        <begin position="176"/>
        <end position="197"/>
    </location>
</feature>
<dbReference type="PANTHER" id="PTHR30221:SF1">
    <property type="entry name" value="SMALL-CONDUCTANCE MECHANOSENSITIVE CHANNEL"/>
    <property type="match status" value="1"/>
</dbReference>
<name>A0A895XNB5_9ACTN</name>
<dbReference type="EMBL" id="CP070496">
    <property type="protein sequence ID" value="QSB05272.1"/>
    <property type="molecule type" value="Genomic_DNA"/>
</dbReference>
<keyword evidence="2" id="KW-0812">Transmembrane</keyword>
<dbReference type="Proteomes" id="UP000662939">
    <property type="component" value="Chromosome"/>
</dbReference>
<keyword evidence="2" id="KW-0472">Membrane</keyword>
<protein>
    <submittedName>
        <fullName evidence="3">Uncharacterized protein</fullName>
    </submittedName>
</protein>
<dbReference type="InterPro" id="IPR045275">
    <property type="entry name" value="MscS_archaea/bacteria_type"/>
</dbReference>
<keyword evidence="2" id="KW-1133">Transmembrane helix</keyword>
<accession>A0A895XNB5</accession>
<sequence>MDITQSFQNSLDALGEFLPRAALFLVILIVGWFIAKMIGKAIGKILGKVGLDKVADRAELRRFTGKYTVSQLMGRLVYFALVLVVLQLSFAVFGPNPVSDLLNNLVAWLPHLFVAAVLIVIGMAIANVVRELISGTLENTSYGKALGMAAQVAIVAIVAVAAFAQIGVATVVLVPILWTVLAMVAGVVIVGVGGGLIGPMRSRWERALNAAEEEAPKMKEAAASSNANTGEGPMQSDYQSSNYEAAMDTQSEEIRHRTEQ</sequence>
<feature type="transmembrane region" description="Helical" evidence="2">
    <location>
        <begin position="76"/>
        <end position="93"/>
    </location>
</feature>
<keyword evidence="4" id="KW-1185">Reference proteome</keyword>
<organism evidence="3 4">
    <name type="scientific">Natronoglycomyces albus</name>
    <dbReference type="NCBI Taxonomy" id="2811108"/>
    <lineage>
        <taxon>Bacteria</taxon>
        <taxon>Bacillati</taxon>
        <taxon>Actinomycetota</taxon>
        <taxon>Actinomycetes</taxon>
        <taxon>Glycomycetales</taxon>
        <taxon>Glycomycetaceae</taxon>
        <taxon>Natronoglycomyces</taxon>
    </lineage>
</organism>
<reference evidence="3" key="1">
    <citation type="submission" date="2021-02" db="EMBL/GenBank/DDBJ databases">
        <title>Natronoglycomyces albus gen. nov., sp. nov, a haloalkaliphilic actinobacterium from a soda solonchak soil.</title>
        <authorList>
            <person name="Sorokin D.Y."/>
            <person name="Khijniak T.V."/>
            <person name="Zakharycheva A.P."/>
            <person name="Boueva O.V."/>
            <person name="Ariskina E.V."/>
            <person name="Hahnke R.L."/>
            <person name="Bunk B."/>
            <person name="Sproer C."/>
            <person name="Schumann P."/>
            <person name="Evtushenko L.I."/>
            <person name="Kublanov I.V."/>
        </authorList>
    </citation>
    <scope>NUCLEOTIDE SEQUENCE</scope>
    <source>
        <strain evidence="3">DSM 106290</strain>
    </source>
</reference>
<dbReference type="PANTHER" id="PTHR30221">
    <property type="entry name" value="SMALL-CONDUCTANCE MECHANOSENSITIVE CHANNEL"/>
    <property type="match status" value="1"/>
</dbReference>
<evidence type="ECO:0000256" key="2">
    <source>
        <dbReference type="SAM" id="Phobius"/>
    </source>
</evidence>
<dbReference type="RefSeq" id="WP_213171277.1">
    <property type="nucleotide sequence ID" value="NZ_CP070496.1"/>
</dbReference>
<dbReference type="GO" id="GO:0008381">
    <property type="term" value="F:mechanosensitive monoatomic ion channel activity"/>
    <property type="evidence" value="ECO:0007669"/>
    <property type="project" value="InterPro"/>
</dbReference>
<proteinExistence type="predicted"/>
<dbReference type="InterPro" id="IPR008910">
    <property type="entry name" value="MSC_TM_helix"/>
</dbReference>
<dbReference type="Pfam" id="PF05552">
    <property type="entry name" value="MS_channel_1st_1"/>
    <property type="match status" value="2"/>
</dbReference>